<protein>
    <submittedName>
        <fullName evidence="1">Uncharacterized protein</fullName>
    </submittedName>
</protein>
<dbReference type="AlphaFoldDB" id="A0A1J7ICS4"/>
<dbReference type="EMBL" id="KV875102">
    <property type="protein sequence ID" value="OIW25083.1"/>
    <property type="molecule type" value="Genomic_DNA"/>
</dbReference>
<evidence type="ECO:0000313" key="2">
    <source>
        <dbReference type="Proteomes" id="UP000182658"/>
    </source>
</evidence>
<gene>
    <name evidence="1" type="ORF">CONLIGDRAFT_648145</name>
</gene>
<organism evidence="1 2">
    <name type="scientific">Coniochaeta ligniaria NRRL 30616</name>
    <dbReference type="NCBI Taxonomy" id="1408157"/>
    <lineage>
        <taxon>Eukaryota</taxon>
        <taxon>Fungi</taxon>
        <taxon>Dikarya</taxon>
        <taxon>Ascomycota</taxon>
        <taxon>Pezizomycotina</taxon>
        <taxon>Sordariomycetes</taxon>
        <taxon>Sordariomycetidae</taxon>
        <taxon>Coniochaetales</taxon>
        <taxon>Coniochaetaceae</taxon>
        <taxon>Coniochaeta</taxon>
    </lineage>
</organism>
<name>A0A1J7ICS4_9PEZI</name>
<accession>A0A1J7ICS4</accession>
<dbReference type="InParanoid" id="A0A1J7ICS4"/>
<evidence type="ECO:0000313" key="1">
    <source>
        <dbReference type="EMBL" id="OIW25083.1"/>
    </source>
</evidence>
<reference evidence="1 2" key="1">
    <citation type="submission" date="2016-10" db="EMBL/GenBank/DDBJ databases">
        <title>Draft genome sequence of Coniochaeta ligniaria NRRL30616, a lignocellulolytic fungus for bioabatement of inhibitors in plant biomass hydrolysates.</title>
        <authorList>
            <consortium name="DOE Joint Genome Institute"/>
            <person name="Jimenez D.J."/>
            <person name="Hector R.E."/>
            <person name="Riley R."/>
            <person name="Sun H."/>
            <person name="Grigoriev I.V."/>
            <person name="Van Elsas J.D."/>
            <person name="Nichols N.N."/>
        </authorList>
    </citation>
    <scope>NUCLEOTIDE SEQUENCE [LARGE SCALE GENOMIC DNA]</scope>
    <source>
        <strain evidence="1 2">NRRL 30616</strain>
    </source>
</reference>
<dbReference type="Proteomes" id="UP000182658">
    <property type="component" value="Unassembled WGS sequence"/>
</dbReference>
<sequence length="231" mass="25771">MNLHVTNVYLGTRQNLRSYVAALEDTSSKDHVATATTSAWAVNARFGKRVTKKKQSRRSRGLESSMGLVWTCWRTPPRLPRIASAELTTLHDSNNRTDRPVGVIEDLQRTYVDPARRGRDAEFARHVPCGIMAITGLPGTGTTRQGAVWLFINALQSLRCNAAAQSHAPTDNMTRVLTSITQEKSLDVAVMRTFRTQEDIDSIRRLAASRTYTATLGDHPAVRHWRVPYSA</sequence>
<keyword evidence="2" id="KW-1185">Reference proteome</keyword>
<proteinExistence type="predicted"/>